<dbReference type="RefSeq" id="WP_110296974.1">
    <property type="nucleotide sequence ID" value="NZ_QJJM01000001.1"/>
</dbReference>
<organism evidence="2 3">
    <name type="scientific">Blastomonas natatoria</name>
    <dbReference type="NCBI Taxonomy" id="34015"/>
    <lineage>
        <taxon>Bacteria</taxon>
        <taxon>Pseudomonadati</taxon>
        <taxon>Pseudomonadota</taxon>
        <taxon>Alphaproteobacteria</taxon>
        <taxon>Sphingomonadales</taxon>
        <taxon>Sphingomonadaceae</taxon>
        <taxon>Blastomonas</taxon>
    </lineage>
</organism>
<dbReference type="Proteomes" id="UP000248014">
    <property type="component" value="Unassembled WGS sequence"/>
</dbReference>
<proteinExistence type="predicted"/>
<feature type="chain" id="PRO_5016080003" description="Beta-barrel assembly machine subunit BamE" evidence="1">
    <location>
        <begin position="18"/>
        <end position="120"/>
    </location>
</feature>
<keyword evidence="3" id="KW-1185">Reference proteome</keyword>
<dbReference type="OrthoDB" id="8482143at2"/>
<evidence type="ECO:0008006" key="4">
    <source>
        <dbReference type="Google" id="ProtNLM"/>
    </source>
</evidence>
<reference evidence="2 3" key="1">
    <citation type="submission" date="2018-05" db="EMBL/GenBank/DDBJ databases">
        <title>Genomic Encyclopedia of Type Strains, Phase IV (KMG-IV): sequencing the most valuable type-strain genomes for metagenomic binning, comparative biology and taxonomic classification.</title>
        <authorList>
            <person name="Goeker M."/>
        </authorList>
    </citation>
    <scope>NUCLEOTIDE SEQUENCE [LARGE SCALE GENOMIC DNA]</scope>
    <source>
        <strain evidence="2 3">DSM 3183</strain>
    </source>
</reference>
<sequence>MRYPVLLALSVGLAACAAPQKTVAPVRPTLPARSTTLPIKGLESVLGKGQRDLERMFGTPRLDVREFDARKLQFVGQACVLDVFLYPEGAGGAQIATYVDARRKDGQSVDRAACVDALRK</sequence>
<name>A0A2V3VDX6_9SPHN</name>
<protein>
    <recommendedName>
        <fullName evidence="4">Beta-barrel assembly machine subunit BamE</fullName>
    </recommendedName>
</protein>
<dbReference type="PROSITE" id="PS51257">
    <property type="entry name" value="PROKAR_LIPOPROTEIN"/>
    <property type="match status" value="1"/>
</dbReference>
<dbReference type="EMBL" id="QJJM01000001">
    <property type="protein sequence ID" value="PXW78978.1"/>
    <property type="molecule type" value="Genomic_DNA"/>
</dbReference>
<feature type="signal peptide" evidence="1">
    <location>
        <begin position="1"/>
        <end position="17"/>
    </location>
</feature>
<dbReference type="AlphaFoldDB" id="A0A2V3VDX6"/>
<gene>
    <name evidence="2" type="ORF">C7451_10140</name>
</gene>
<keyword evidence="1" id="KW-0732">Signal</keyword>
<accession>A0A2V3VDX6</accession>
<comment type="caution">
    <text evidence="2">The sequence shown here is derived from an EMBL/GenBank/DDBJ whole genome shotgun (WGS) entry which is preliminary data.</text>
</comment>
<evidence type="ECO:0000313" key="2">
    <source>
        <dbReference type="EMBL" id="PXW78978.1"/>
    </source>
</evidence>
<evidence type="ECO:0000313" key="3">
    <source>
        <dbReference type="Proteomes" id="UP000248014"/>
    </source>
</evidence>
<evidence type="ECO:0000256" key="1">
    <source>
        <dbReference type="SAM" id="SignalP"/>
    </source>
</evidence>